<dbReference type="AlphaFoldDB" id="A0A2R4MJ55"/>
<organism evidence="2 3">
    <name type="scientific">Maritalea myrionectae</name>
    <dbReference type="NCBI Taxonomy" id="454601"/>
    <lineage>
        <taxon>Bacteria</taxon>
        <taxon>Pseudomonadati</taxon>
        <taxon>Pseudomonadota</taxon>
        <taxon>Alphaproteobacteria</taxon>
        <taxon>Hyphomicrobiales</taxon>
        <taxon>Devosiaceae</taxon>
        <taxon>Maritalea</taxon>
    </lineage>
</organism>
<name>A0A2R4MJ55_9HYPH</name>
<protein>
    <submittedName>
        <fullName evidence="2">Uncharacterized protein</fullName>
    </submittedName>
</protein>
<feature type="transmembrane region" description="Helical" evidence="1">
    <location>
        <begin position="110"/>
        <end position="130"/>
    </location>
</feature>
<keyword evidence="3" id="KW-1185">Reference proteome</keyword>
<evidence type="ECO:0000313" key="3">
    <source>
        <dbReference type="Proteomes" id="UP000258927"/>
    </source>
</evidence>
<feature type="transmembrane region" description="Helical" evidence="1">
    <location>
        <begin position="12"/>
        <end position="34"/>
    </location>
</feature>
<feature type="transmembrane region" description="Helical" evidence="1">
    <location>
        <begin position="54"/>
        <end position="74"/>
    </location>
</feature>
<accession>A0A2R4MJ55</accession>
<evidence type="ECO:0000313" key="2">
    <source>
        <dbReference type="EMBL" id="AVX06029.1"/>
    </source>
</evidence>
<geneLocation type="plasmid" evidence="3">
    <name>phl2708x3</name>
</geneLocation>
<keyword evidence="1" id="KW-0812">Transmembrane</keyword>
<keyword evidence="2" id="KW-0614">Plasmid</keyword>
<proteinExistence type="predicted"/>
<dbReference type="EMBL" id="CP021331">
    <property type="protein sequence ID" value="AVX06029.1"/>
    <property type="molecule type" value="Genomic_DNA"/>
</dbReference>
<sequence length="139" mass="15332">MNSASPDHGPSLPIWFKITSVIAFVFGVMTLFSAGGVLFGPTATQEMAGAYVEFVVWFNFAAGFFYIVAAIGIWTQREWDYLLSGFIALATVFMAIPFAFHVIAGEPFELRTVGALFFRIGFWTAIAIALHQSKRNAHI</sequence>
<dbReference type="RefSeq" id="WP_117396978.1">
    <property type="nucleotide sequence ID" value="NZ_CP021331.1"/>
</dbReference>
<evidence type="ECO:0000256" key="1">
    <source>
        <dbReference type="SAM" id="Phobius"/>
    </source>
</evidence>
<dbReference type="KEGG" id="mmyr:MXMO3_03526"/>
<keyword evidence="1" id="KW-0472">Membrane</keyword>
<feature type="transmembrane region" description="Helical" evidence="1">
    <location>
        <begin position="81"/>
        <end position="104"/>
    </location>
</feature>
<keyword evidence="1" id="KW-1133">Transmembrane helix</keyword>
<dbReference type="Proteomes" id="UP000258927">
    <property type="component" value="Plasmid pHL2708X3"/>
</dbReference>
<reference evidence="2 3" key="1">
    <citation type="submission" date="2017-05" db="EMBL/GenBank/DDBJ databases">
        <title>Genome Analysis of Maritalea myrionectae HL2708#5.</title>
        <authorList>
            <consortium name="Cotde Inc.-PKNU"/>
            <person name="Jang D."/>
            <person name="Oh H.-M."/>
        </authorList>
    </citation>
    <scope>NUCLEOTIDE SEQUENCE [LARGE SCALE GENOMIC DNA]</scope>
    <source>
        <strain evidence="2 3">HL2708#5</strain>
        <plasmid evidence="3">phl2708x3</plasmid>
    </source>
</reference>
<gene>
    <name evidence="2" type="ORF">MXMO3_03526</name>
</gene>